<evidence type="ECO:0000313" key="1">
    <source>
        <dbReference type="EMBL" id="EJD36958.1"/>
    </source>
</evidence>
<evidence type="ECO:0000313" key="2">
    <source>
        <dbReference type="Proteomes" id="UP000006514"/>
    </source>
</evidence>
<dbReference type="KEGG" id="adl:AURDEDRAFT_188236"/>
<name>J0LGR2_AURST</name>
<dbReference type="Gene3D" id="3.80.10.10">
    <property type="entry name" value="Ribonuclease Inhibitor"/>
    <property type="match status" value="1"/>
</dbReference>
<proteinExistence type="predicted"/>
<dbReference type="Proteomes" id="UP000006514">
    <property type="component" value="Unassembled WGS sequence"/>
</dbReference>
<dbReference type="InParanoid" id="J0LGR2"/>
<reference evidence="2" key="1">
    <citation type="journal article" date="2012" name="Science">
        <title>The Paleozoic origin of enzymatic lignin decomposition reconstructed from 31 fungal genomes.</title>
        <authorList>
            <person name="Floudas D."/>
            <person name="Binder M."/>
            <person name="Riley R."/>
            <person name="Barry K."/>
            <person name="Blanchette R.A."/>
            <person name="Henrissat B."/>
            <person name="Martinez A.T."/>
            <person name="Otillar R."/>
            <person name="Spatafora J.W."/>
            <person name="Yadav J.S."/>
            <person name="Aerts A."/>
            <person name="Benoit I."/>
            <person name="Boyd A."/>
            <person name="Carlson A."/>
            <person name="Copeland A."/>
            <person name="Coutinho P.M."/>
            <person name="de Vries R.P."/>
            <person name="Ferreira P."/>
            <person name="Findley K."/>
            <person name="Foster B."/>
            <person name="Gaskell J."/>
            <person name="Glotzer D."/>
            <person name="Gorecki P."/>
            <person name="Heitman J."/>
            <person name="Hesse C."/>
            <person name="Hori C."/>
            <person name="Igarashi K."/>
            <person name="Jurgens J.A."/>
            <person name="Kallen N."/>
            <person name="Kersten P."/>
            <person name="Kohler A."/>
            <person name="Kuees U."/>
            <person name="Kumar T.K.A."/>
            <person name="Kuo A."/>
            <person name="LaButti K."/>
            <person name="Larrondo L.F."/>
            <person name="Lindquist E."/>
            <person name="Ling A."/>
            <person name="Lombard V."/>
            <person name="Lucas S."/>
            <person name="Lundell T."/>
            <person name="Martin R."/>
            <person name="McLaughlin D.J."/>
            <person name="Morgenstern I."/>
            <person name="Morin E."/>
            <person name="Murat C."/>
            <person name="Nagy L.G."/>
            <person name="Nolan M."/>
            <person name="Ohm R.A."/>
            <person name="Patyshakuliyeva A."/>
            <person name="Rokas A."/>
            <person name="Ruiz-Duenas F.J."/>
            <person name="Sabat G."/>
            <person name="Salamov A."/>
            <person name="Samejima M."/>
            <person name="Schmutz J."/>
            <person name="Slot J.C."/>
            <person name="St John F."/>
            <person name="Stenlid J."/>
            <person name="Sun H."/>
            <person name="Sun S."/>
            <person name="Syed K."/>
            <person name="Tsang A."/>
            <person name="Wiebenga A."/>
            <person name="Young D."/>
            <person name="Pisabarro A."/>
            <person name="Eastwood D.C."/>
            <person name="Martin F."/>
            <person name="Cullen D."/>
            <person name="Grigoriev I.V."/>
            <person name="Hibbett D.S."/>
        </authorList>
    </citation>
    <scope>NUCLEOTIDE SEQUENCE [LARGE SCALE GENOMIC DNA]</scope>
    <source>
        <strain evidence="2">TFB10046</strain>
    </source>
</reference>
<dbReference type="InterPro" id="IPR032675">
    <property type="entry name" value="LRR_dom_sf"/>
</dbReference>
<dbReference type="AlphaFoldDB" id="J0LGR2"/>
<dbReference type="EMBL" id="JH687850">
    <property type="protein sequence ID" value="EJD36958.1"/>
    <property type="molecule type" value="Genomic_DNA"/>
</dbReference>
<dbReference type="Gene3D" id="1.20.1280.50">
    <property type="match status" value="1"/>
</dbReference>
<keyword evidence="2" id="KW-1185">Reference proteome</keyword>
<organism evidence="1 2">
    <name type="scientific">Auricularia subglabra (strain TFB-10046 / SS5)</name>
    <name type="common">White-rot fungus</name>
    <name type="synonym">Auricularia delicata (strain TFB10046)</name>
    <dbReference type="NCBI Taxonomy" id="717982"/>
    <lineage>
        <taxon>Eukaryota</taxon>
        <taxon>Fungi</taxon>
        <taxon>Dikarya</taxon>
        <taxon>Basidiomycota</taxon>
        <taxon>Agaricomycotina</taxon>
        <taxon>Agaricomycetes</taxon>
        <taxon>Auriculariales</taxon>
        <taxon>Auriculariaceae</taxon>
        <taxon>Auricularia</taxon>
    </lineage>
</organism>
<accession>J0LGR2</accession>
<sequence length="552" mass="61672">MVFEEHPLIYAEFTPTPGASARREDPPTQTLHQEQHLRSNLALQDTLSMRILDLEQRMAAAAQLIKDAGFEKRVLEARLLVLAMEASVHQRAFSPIRTLPQEMLGEIFEHLFYSGFTDDTDEPCGAVNYAPARAAFAVASVSRAWRTAALSRHALWSRIEFYYHRGVHGARKDAWLLYLRTHLDRARARPLSIYIDGYAPDLAAELHGQLVLRVILEALPRCSVFQLRAFAFGDSEHYTPLHFQVATPLLEEFLLLQQSDDEELQYREYARFLPDAPRLRKLTLEGNIPKCVTLQPFPVLEQLTLESSFSSKRPSDIIHALRACEHISRLDIGLESTIGPADEALVAEAMEAAKKSTLVLPNLKTIVSGDSLSVMEHVAPFLVCPNLQSLEPMHYDGSRAELRVMELIGSNVTSLTIGNFGKDDGGTLPPLLRALPRIEELSFDMMTFHTNDFAPLCGPDDATRQWIAPRLQRVSCGEVDVDGDEPVLQVLEFVKSRTVALDAGSAVRPLRAFTIHSSFVERQLASALPEWVAVAIQRLLSKVPVDVSNDAK</sequence>
<protein>
    <submittedName>
        <fullName evidence="1">Uncharacterized protein</fullName>
    </submittedName>
</protein>
<gene>
    <name evidence="1" type="ORF">AURDEDRAFT_188236</name>
</gene>